<gene>
    <name evidence="2" type="primary">flpD</name>
    <name evidence="2" type="ORF">OB935_02765</name>
</gene>
<organism evidence="2 3">
    <name type="scientific">Aeromonas bestiarum</name>
    <dbReference type="NCBI Taxonomy" id="105751"/>
    <lineage>
        <taxon>Bacteria</taxon>
        <taxon>Pseudomonadati</taxon>
        <taxon>Pseudomonadota</taxon>
        <taxon>Gammaproteobacteria</taxon>
        <taxon>Aeromonadales</taxon>
        <taxon>Aeromonadaceae</taxon>
        <taxon>Aeromonas</taxon>
    </lineage>
</organism>
<dbReference type="EMBL" id="JAOPLL010000001">
    <property type="protein sequence ID" value="MDM5070776.1"/>
    <property type="molecule type" value="Genomic_DNA"/>
</dbReference>
<protein>
    <submittedName>
        <fullName evidence="2">Flp fimbrial biogenesis protein FlpD</fullName>
    </submittedName>
</protein>
<comment type="caution">
    <text evidence="2">The sequence shown here is derived from an EMBL/GenBank/DDBJ whole genome shotgun (WGS) entry which is preliminary data.</text>
</comment>
<proteinExistence type="predicted"/>
<evidence type="ECO:0000256" key="1">
    <source>
        <dbReference type="SAM" id="SignalP"/>
    </source>
</evidence>
<dbReference type="RefSeq" id="WP_098984555.1">
    <property type="nucleotide sequence ID" value="NZ_JAOPLL010000001.1"/>
</dbReference>
<sequence>MLKETLLLALALPLLACTTQPPAAPLTDRLQFRVAPSQLQQRLQWQLAPLASRLESGSLHLRITGPQPGSHEPTAEALRQQLALWLALETRLTFISATRQEYEVELDATLQPETCRYARGVSPPSPIACLVLRNQYRAQSHVEHWARGAGYDGSGSALDAGAVQRLYQGKAKSAKKQQTTGE</sequence>
<keyword evidence="3" id="KW-1185">Reference proteome</keyword>
<evidence type="ECO:0000313" key="3">
    <source>
        <dbReference type="Proteomes" id="UP001168107"/>
    </source>
</evidence>
<accession>A0ABT7PVQ4</accession>
<feature type="signal peptide" evidence="1">
    <location>
        <begin position="1"/>
        <end position="23"/>
    </location>
</feature>
<name>A0ABT7PVQ4_9GAMM</name>
<reference evidence="2" key="1">
    <citation type="submission" date="2024-05" db="EMBL/GenBank/DDBJ databases">
        <title>WGS of Aeromonas isolates.</title>
        <authorList>
            <person name="Lee H."/>
        </authorList>
    </citation>
    <scope>NUCLEOTIDE SEQUENCE</scope>
    <source>
        <strain evidence="2">SU58-3</strain>
    </source>
</reference>
<feature type="chain" id="PRO_5045526794" evidence="1">
    <location>
        <begin position="24"/>
        <end position="182"/>
    </location>
</feature>
<dbReference type="Proteomes" id="UP001168107">
    <property type="component" value="Unassembled WGS sequence"/>
</dbReference>
<evidence type="ECO:0000313" key="2">
    <source>
        <dbReference type="EMBL" id="MDM5070776.1"/>
    </source>
</evidence>
<keyword evidence="1" id="KW-0732">Signal</keyword>